<comment type="subcellular location">
    <subcellularLocation>
        <location evidence="1">Cell membrane</location>
        <topology evidence="1">Multi-pass membrane protein</topology>
    </subcellularLocation>
</comment>
<keyword evidence="5 7" id="KW-0472">Membrane</keyword>
<feature type="transmembrane region" description="Helical" evidence="7">
    <location>
        <begin position="275"/>
        <end position="295"/>
    </location>
</feature>
<keyword evidence="3 7" id="KW-0812">Transmembrane</keyword>
<keyword evidence="9" id="KW-1185">Reference proteome</keyword>
<dbReference type="PANTHER" id="PTHR23513">
    <property type="entry name" value="INTEGRAL MEMBRANE EFFLUX PROTEIN-RELATED"/>
    <property type="match status" value="1"/>
</dbReference>
<dbReference type="Proteomes" id="UP001599756">
    <property type="component" value="Unassembled WGS sequence"/>
</dbReference>
<proteinExistence type="predicted"/>
<comment type="caution">
    <text evidence="8">The sequence shown here is derived from an EMBL/GenBank/DDBJ whole genome shotgun (WGS) entry which is preliminary data.</text>
</comment>
<dbReference type="RefSeq" id="WP_381842774.1">
    <property type="nucleotide sequence ID" value="NZ_JBHYTS010000059.1"/>
</dbReference>
<reference evidence="8 9" key="1">
    <citation type="submission" date="2024-09" db="EMBL/GenBank/DDBJ databases">
        <title>The Natural Products Discovery Center: Release of the First 8490 Sequenced Strains for Exploring Actinobacteria Biosynthetic Diversity.</title>
        <authorList>
            <person name="Kalkreuter E."/>
            <person name="Kautsar S.A."/>
            <person name="Yang D."/>
            <person name="Bader C.D."/>
            <person name="Teijaro C.N."/>
            <person name="Fluegel L."/>
            <person name="Davis C.M."/>
            <person name="Simpson J.R."/>
            <person name="Lauterbach L."/>
            <person name="Steele A.D."/>
            <person name="Gui C."/>
            <person name="Meng S."/>
            <person name="Li G."/>
            <person name="Viehrig K."/>
            <person name="Ye F."/>
            <person name="Su P."/>
            <person name="Kiefer A.F."/>
            <person name="Nichols A."/>
            <person name="Cepeda A.J."/>
            <person name="Yan W."/>
            <person name="Fan B."/>
            <person name="Jiang Y."/>
            <person name="Adhikari A."/>
            <person name="Zheng C.-J."/>
            <person name="Schuster L."/>
            <person name="Cowan T.M."/>
            <person name="Smanski M.J."/>
            <person name="Chevrette M.G."/>
            <person name="De Carvalho L.P.S."/>
            <person name="Shen B."/>
        </authorList>
    </citation>
    <scope>NUCLEOTIDE SEQUENCE [LARGE SCALE GENOMIC DNA]</scope>
    <source>
        <strain evidence="8 9">NPDC059500</strain>
    </source>
</reference>
<dbReference type="PANTHER" id="PTHR23513:SF6">
    <property type="entry name" value="MAJOR FACILITATOR SUPERFAMILY ASSOCIATED DOMAIN-CONTAINING PROTEIN"/>
    <property type="match status" value="1"/>
</dbReference>
<feature type="region of interest" description="Disordered" evidence="6">
    <location>
        <begin position="206"/>
        <end position="243"/>
    </location>
</feature>
<evidence type="ECO:0000256" key="7">
    <source>
        <dbReference type="SAM" id="Phobius"/>
    </source>
</evidence>
<evidence type="ECO:0000256" key="1">
    <source>
        <dbReference type="ARBA" id="ARBA00004651"/>
    </source>
</evidence>
<keyword evidence="4 7" id="KW-1133">Transmembrane helix</keyword>
<evidence type="ECO:0000313" key="9">
    <source>
        <dbReference type="Proteomes" id="UP001599756"/>
    </source>
</evidence>
<dbReference type="SUPFAM" id="SSF103473">
    <property type="entry name" value="MFS general substrate transporter"/>
    <property type="match status" value="1"/>
</dbReference>
<evidence type="ECO:0000256" key="2">
    <source>
        <dbReference type="ARBA" id="ARBA00022475"/>
    </source>
</evidence>
<feature type="transmembrane region" description="Helical" evidence="7">
    <location>
        <begin position="27"/>
        <end position="53"/>
    </location>
</feature>
<evidence type="ECO:0000313" key="8">
    <source>
        <dbReference type="EMBL" id="MFE1754453.1"/>
    </source>
</evidence>
<dbReference type="Pfam" id="PF07690">
    <property type="entry name" value="MFS_1"/>
    <property type="match status" value="1"/>
</dbReference>
<feature type="transmembrane region" description="Helical" evidence="7">
    <location>
        <begin position="424"/>
        <end position="442"/>
    </location>
</feature>
<gene>
    <name evidence="8" type="ORF">ACFW88_28575</name>
</gene>
<feature type="transmembrane region" description="Helical" evidence="7">
    <location>
        <begin position="336"/>
        <end position="354"/>
    </location>
</feature>
<name>A0ABW6HCS9_9ACTN</name>
<evidence type="ECO:0000256" key="5">
    <source>
        <dbReference type="ARBA" id="ARBA00023136"/>
    </source>
</evidence>
<organism evidence="8 9">
    <name type="scientific">Streptomyces anandii</name>
    <dbReference type="NCBI Taxonomy" id="285454"/>
    <lineage>
        <taxon>Bacteria</taxon>
        <taxon>Bacillati</taxon>
        <taxon>Actinomycetota</taxon>
        <taxon>Actinomycetes</taxon>
        <taxon>Kitasatosporales</taxon>
        <taxon>Streptomycetaceae</taxon>
        <taxon>Streptomyces</taxon>
    </lineage>
</organism>
<dbReference type="InterPro" id="IPR036259">
    <property type="entry name" value="MFS_trans_sf"/>
</dbReference>
<sequence>MRQRAEKPGIPSPAAAGADRRRTDLAILWGVNAVDGLGSQASGVVFPLLLLGLGHSPGTAGTLAGSVALAGVVLGPLVAVPADRGRRRRIMTGSAALAALGTGLLALVCLGRPALWVVVSLALLERLCSVAYEAASRGALVRLADADALPRAAAGLQVGDQASLVLGPALGGALFQLARPLPFLADAISYAAAAVGVRAIRTPLDTPLDTPLHAPPDSPLEATLDRPLDAPRDTGPEAGHGVARRARAGAALRGWTGAVRAGLGTVAGSPALRLVLVWTSAAGGTLTLLFYTAVFELGRGAHGAATGLVLAASGAAGLVGALVAPAVVRRSGAARVLTAAAWTLPVPCGALWWAGGAWGWGVAFAGLSLVLPLITVVLSSVAVACTPVPLQSRVGSVLGSAAALTAAAAPAAAGLLVTVWSTRAPVLLCTALFAVLALCTQIRARAVVRAAKAAGAAGAVPGPGGGDD</sequence>
<dbReference type="EMBL" id="JBHYTS010000059">
    <property type="protein sequence ID" value="MFE1754453.1"/>
    <property type="molecule type" value="Genomic_DNA"/>
</dbReference>
<feature type="transmembrane region" description="Helical" evidence="7">
    <location>
        <begin position="59"/>
        <end position="78"/>
    </location>
</feature>
<feature type="transmembrane region" description="Helical" evidence="7">
    <location>
        <begin position="397"/>
        <end position="418"/>
    </location>
</feature>
<evidence type="ECO:0000256" key="3">
    <source>
        <dbReference type="ARBA" id="ARBA00022692"/>
    </source>
</evidence>
<keyword evidence="2" id="KW-1003">Cell membrane</keyword>
<evidence type="ECO:0000256" key="6">
    <source>
        <dbReference type="SAM" id="MobiDB-lite"/>
    </source>
</evidence>
<accession>A0ABW6HCS9</accession>
<feature type="transmembrane region" description="Helical" evidence="7">
    <location>
        <begin position="301"/>
        <end position="324"/>
    </location>
</feature>
<evidence type="ECO:0000256" key="4">
    <source>
        <dbReference type="ARBA" id="ARBA00022989"/>
    </source>
</evidence>
<feature type="transmembrane region" description="Helical" evidence="7">
    <location>
        <begin position="360"/>
        <end position="385"/>
    </location>
</feature>
<dbReference type="Gene3D" id="1.20.1250.20">
    <property type="entry name" value="MFS general substrate transporter like domains"/>
    <property type="match status" value="1"/>
</dbReference>
<dbReference type="InterPro" id="IPR011701">
    <property type="entry name" value="MFS"/>
</dbReference>
<protein>
    <submittedName>
        <fullName evidence="8">MFS transporter</fullName>
    </submittedName>
</protein>
<feature type="compositionally biased region" description="Basic and acidic residues" evidence="6">
    <location>
        <begin position="223"/>
        <end position="235"/>
    </location>
</feature>